<dbReference type="GO" id="GO:0032993">
    <property type="term" value="C:protein-DNA complex"/>
    <property type="evidence" value="ECO:0007669"/>
    <property type="project" value="TreeGrafter"/>
</dbReference>
<dbReference type="Gene3D" id="6.10.250.690">
    <property type="match status" value="1"/>
</dbReference>
<dbReference type="GO" id="GO:0005829">
    <property type="term" value="C:cytosol"/>
    <property type="evidence" value="ECO:0007669"/>
    <property type="project" value="TreeGrafter"/>
</dbReference>
<dbReference type="GO" id="GO:0006355">
    <property type="term" value="P:regulation of DNA-templated transcription"/>
    <property type="evidence" value="ECO:0007669"/>
    <property type="project" value="InterPro"/>
</dbReference>
<evidence type="ECO:0000256" key="3">
    <source>
        <dbReference type="ARBA" id="ARBA00023015"/>
    </source>
</evidence>
<evidence type="ECO:0000256" key="1">
    <source>
        <dbReference type="ARBA" id="ARBA00022553"/>
    </source>
</evidence>
<dbReference type="PROSITE" id="PS50110">
    <property type="entry name" value="RESPONSE_REGULATORY"/>
    <property type="match status" value="1"/>
</dbReference>
<dbReference type="SUPFAM" id="SSF52172">
    <property type="entry name" value="CheY-like"/>
    <property type="match status" value="1"/>
</dbReference>
<keyword evidence="7" id="KW-1185">Reference proteome</keyword>
<dbReference type="PROSITE" id="PS51755">
    <property type="entry name" value="OMPR_PHOB"/>
    <property type="match status" value="1"/>
</dbReference>
<evidence type="ECO:0000256" key="5">
    <source>
        <dbReference type="ARBA" id="ARBA00023163"/>
    </source>
</evidence>
<dbReference type="Gene3D" id="1.10.10.10">
    <property type="entry name" value="Winged helix-like DNA-binding domain superfamily/Winged helix DNA-binding domain"/>
    <property type="match status" value="1"/>
</dbReference>
<evidence type="ECO:0000313" key="6">
    <source>
        <dbReference type="EMBL" id="BDI29770.1"/>
    </source>
</evidence>
<gene>
    <name evidence="6" type="ORF">CCAX7_18210</name>
</gene>
<dbReference type="Proteomes" id="UP000287394">
    <property type="component" value="Chromosome"/>
</dbReference>
<sequence>MRILLIEDEGPIAEVIALGLEQAGYTIEAADDGRVGLDMAQSGTYALIILDLMLPGMDGWTICKTLREERNATPILMLTARDAVKDRVHGLEIGADDYLPKPFDFSELIARVQALLRRDRMHKTRVIRIADLEIDTRLRRVTRAGQEITLTPREYALLEALAGHEGQVLTRDLILEQVWQDEESLSNTVDVYVGLLRRKLHSGHAEKLIHTVHGVGYTLRAPHPEDTP</sequence>
<keyword evidence="4 6" id="KW-0238">DNA-binding</keyword>
<proteinExistence type="predicted"/>
<dbReference type="RefSeq" id="WP_119324715.1">
    <property type="nucleotide sequence ID" value="NZ_AP025739.1"/>
</dbReference>
<dbReference type="CDD" id="cd00383">
    <property type="entry name" value="trans_reg_C"/>
    <property type="match status" value="1"/>
</dbReference>
<evidence type="ECO:0000256" key="2">
    <source>
        <dbReference type="ARBA" id="ARBA00023012"/>
    </source>
</evidence>
<protein>
    <submittedName>
        <fullName evidence="6">DNA-binding response regulator</fullName>
    </submittedName>
</protein>
<name>A0A402D5G7_9BACT</name>
<dbReference type="Pfam" id="PF00486">
    <property type="entry name" value="Trans_reg_C"/>
    <property type="match status" value="1"/>
</dbReference>
<dbReference type="InterPro" id="IPR039420">
    <property type="entry name" value="WalR-like"/>
</dbReference>
<evidence type="ECO:0000256" key="4">
    <source>
        <dbReference type="ARBA" id="ARBA00023125"/>
    </source>
</evidence>
<dbReference type="FunFam" id="3.40.50.2300:FF:000001">
    <property type="entry name" value="DNA-binding response regulator PhoB"/>
    <property type="match status" value="1"/>
</dbReference>
<keyword evidence="3" id="KW-0805">Transcription regulation</keyword>
<dbReference type="InterPro" id="IPR001867">
    <property type="entry name" value="OmpR/PhoB-type_DNA-bd"/>
</dbReference>
<dbReference type="OrthoDB" id="9802426at2"/>
<dbReference type="AlphaFoldDB" id="A0A402D5G7"/>
<dbReference type="InterPro" id="IPR001789">
    <property type="entry name" value="Sig_transdc_resp-reg_receiver"/>
</dbReference>
<dbReference type="SMART" id="SM00448">
    <property type="entry name" value="REC"/>
    <property type="match status" value="1"/>
</dbReference>
<dbReference type="GO" id="GO:0000156">
    <property type="term" value="F:phosphorelay response regulator activity"/>
    <property type="evidence" value="ECO:0007669"/>
    <property type="project" value="TreeGrafter"/>
</dbReference>
<dbReference type="InterPro" id="IPR011006">
    <property type="entry name" value="CheY-like_superfamily"/>
</dbReference>
<dbReference type="PANTHER" id="PTHR48111">
    <property type="entry name" value="REGULATOR OF RPOS"/>
    <property type="match status" value="1"/>
</dbReference>
<dbReference type="InterPro" id="IPR036388">
    <property type="entry name" value="WH-like_DNA-bd_sf"/>
</dbReference>
<accession>A0A402D5G7</accession>
<dbReference type="FunFam" id="1.10.10.10:FF:000005">
    <property type="entry name" value="Two-component system response regulator"/>
    <property type="match status" value="1"/>
</dbReference>
<dbReference type="KEGG" id="ccot:CCAX7_18210"/>
<keyword evidence="5" id="KW-0804">Transcription</keyword>
<organism evidence="6 7">
    <name type="scientific">Capsulimonas corticalis</name>
    <dbReference type="NCBI Taxonomy" id="2219043"/>
    <lineage>
        <taxon>Bacteria</taxon>
        <taxon>Bacillati</taxon>
        <taxon>Armatimonadota</taxon>
        <taxon>Armatimonadia</taxon>
        <taxon>Capsulimonadales</taxon>
        <taxon>Capsulimonadaceae</taxon>
        <taxon>Capsulimonas</taxon>
    </lineage>
</organism>
<keyword evidence="2" id="KW-0902">Two-component regulatory system</keyword>
<keyword evidence="1" id="KW-0597">Phosphoprotein</keyword>
<evidence type="ECO:0000313" key="7">
    <source>
        <dbReference type="Proteomes" id="UP000287394"/>
    </source>
</evidence>
<reference evidence="6 7" key="1">
    <citation type="journal article" date="2019" name="Int. J. Syst. Evol. Microbiol.">
        <title>Capsulimonas corticalis gen. nov., sp. nov., an aerobic capsulated bacterium, of a novel bacterial order, Capsulimonadales ord. nov., of the class Armatimonadia of the phylum Armatimonadetes.</title>
        <authorList>
            <person name="Li J."/>
            <person name="Kudo C."/>
            <person name="Tonouchi A."/>
        </authorList>
    </citation>
    <scope>NUCLEOTIDE SEQUENCE [LARGE SCALE GENOMIC DNA]</scope>
    <source>
        <strain evidence="6 7">AX-7</strain>
    </source>
</reference>
<dbReference type="PANTHER" id="PTHR48111:SF22">
    <property type="entry name" value="REGULATOR OF RPOS"/>
    <property type="match status" value="1"/>
</dbReference>
<dbReference type="Pfam" id="PF00072">
    <property type="entry name" value="Response_reg"/>
    <property type="match status" value="1"/>
</dbReference>
<dbReference type="EMBL" id="AP025739">
    <property type="protein sequence ID" value="BDI29770.1"/>
    <property type="molecule type" value="Genomic_DNA"/>
</dbReference>
<dbReference type="Gene3D" id="3.40.50.2300">
    <property type="match status" value="1"/>
</dbReference>
<dbReference type="SMART" id="SM00862">
    <property type="entry name" value="Trans_reg_C"/>
    <property type="match status" value="1"/>
</dbReference>
<dbReference type="GO" id="GO:0000976">
    <property type="term" value="F:transcription cis-regulatory region binding"/>
    <property type="evidence" value="ECO:0007669"/>
    <property type="project" value="TreeGrafter"/>
</dbReference>